<evidence type="ECO:0000313" key="13">
    <source>
        <dbReference type="EMBL" id="KTW26253.1"/>
    </source>
</evidence>
<dbReference type="EMBL" id="LFWA01000018">
    <property type="protein sequence ID" value="KTW26253.1"/>
    <property type="molecule type" value="Genomic_DNA"/>
</dbReference>
<protein>
    <recommendedName>
        <fullName evidence="7">Mannose-6-phosphate isomerase</fullName>
        <ecNumber evidence="6">5.3.1.8</ecNumber>
    </recommendedName>
    <alternativeName>
        <fullName evidence="8">Phosphohexomutase</fullName>
    </alternativeName>
    <alternativeName>
        <fullName evidence="9">Phosphomannose isomerase</fullName>
    </alternativeName>
</protein>
<dbReference type="PANTHER" id="PTHR10309">
    <property type="entry name" value="MANNOSE-6-PHOSPHATE ISOMERASE"/>
    <property type="match status" value="1"/>
</dbReference>
<comment type="function">
    <text evidence="3">Involved in the synthesis of the GDP-mannose and dolichol-phosphate-mannose required for a number of critical mannosyl transfer reactions.</text>
</comment>
<proteinExistence type="inferred from homology"/>
<evidence type="ECO:0000256" key="6">
    <source>
        <dbReference type="ARBA" id="ARBA00011956"/>
    </source>
</evidence>
<feature type="domain" description="Phosphomannose isomerase type I helical insertion" evidence="12">
    <location>
        <begin position="52"/>
        <end position="133"/>
    </location>
</feature>
<evidence type="ECO:0000256" key="10">
    <source>
        <dbReference type="RuleBase" id="RU004189"/>
    </source>
</evidence>
<dbReference type="GO" id="GO:0008270">
    <property type="term" value="F:zinc ion binding"/>
    <property type="evidence" value="ECO:0007669"/>
    <property type="project" value="InterPro"/>
</dbReference>
<dbReference type="EC" id="5.3.1.8" evidence="6"/>
<dbReference type="UniPathway" id="UPA00126">
    <property type="reaction ID" value="UER00423"/>
</dbReference>
<comment type="pathway">
    <text evidence="4">Nucleotide-sugar biosynthesis; GDP-alpha-D-mannose biosynthesis; alpha-D-mannose 1-phosphate from D-fructose 6-phosphate: step 1/2.</text>
</comment>
<keyword evidence="14" id="KW-1185">Reference proteome</keyword>
<feature type="domain" description="Phosphomannose isomerase type I C-terminal" evidence="11">
    <location>
        <begin position="217"/>
        <end position="259"/>
    </location>
</feature>
<dbReference type="GO" id="GO:0004476">
    <property type="term" value="F:mannose-6-phosphate isomerase activity"/>
    <property type="evidence" value="ECO:0007669"/>
    <property type="project" value="UniProtKB-EC"/>
</dbReference>
<dbReference type="PRINTS" id="PR00714">
    <property type="entry name" value="MAN6PISMRASE"/>
</dbReference>
<name>A0A0W4ZCX5_PNEJ7</name>
<evidence type="ECO:0000256" key="2">
    <source>
        <dbReference type="ARBA" id="ARBA00001947"/>
    </source>
</evidence>
<dbReference type="Gene3D" id="2.60.120.10">
    <property type="entry name" value="Jelly Rolls"/>
    <property type="match status" value="1"/>
</dbReference>
<dbReference type="SUPFAM" id="SSF51182">
    <property type="entry name" value="RmlC-like cupins"/>
    <property type="match status" value="1"/>
</dbReference>
<dbReference type="Pfam" id="PF01238">
    <property type="entry name" value="PMI_typeI_C"/>
    <property type="match status" value="1"/>
</dbReference>
<reference evidence="14" key="1">
    <citation type="journal article" date="2016" name="Nat. Commun.">
        <title>Genome analysis of three Pneumocystis species reveals adaptation mechanisms to life exclusively in mammalian hosts.</title>
        <authorList>
            <person name="Ma L."/>
            <person name="Chen Z."/>
            <person name="Huang D.W."/>
            <person name="Kutty G."/>
            <person name="Ishihara M."/>
            <person name="Wang H."/>
            <person name="Abouelleil A."/>
            <person name="Bishop L."/>
            <person name="Davey E."/>
            <person name="Deng R."/>
            <person name="Deng X."/>
            <person name="Fan L."/>
            <person name="Fantoni G."/>
            <person name="Fitzgerald M."/>
            <person name="Gogineni E."/>
            <person name="Goldberg J.M."/>
            <person name="Handley G."/>
            <person name="Hu X."/>
            <person name="Huber C."/>
            <person name="Jiao X."/>
            <person name="Jones K."/>
            <person name="Levin J.Z."/>
            <person name="Liu Y."/>
            <person name="Macdonald P."/>
            <person name="Melnikov A."/>
            <person name="Raley C."/>
            <person name="Sassi M."/>
            <person name="Sherman B.T."/>
            <person name="Song X."/>
            <person name="Sykes S."/>
            <person name="Tran B."/>
            <person name="Walsh L."/>
            <person name="Xia Y."/>
            <person name="Yang J."/>
            <person name="Young S."/>
            <person name="Zeng Q."/>
            <person name="Zheng X."/>
            <person name="Stephens R."/>
            <person name="Nusbaum C."/>
            <person name="Birren B.W."/>
            <person name="Azadi P."/>
            <person name="Lempicki R.A."/>
            <person name="Cuomo C.A."/>
            <person name="Kovacs J.A."/>
        </authorList>
    </citation>
    <scope>NUCLEOTIDE SEQUENCE [LARGE SCALE GENOMIC DNA]</scope>
    <source>
        <strain evidence="14">RU7</strain>
    </source>
</reference>
<evidence type="ECO:0000256" key="9">
    <source>
        <dbReference type="ARBA" id="ARBA00030762"/>
    </source>
</evidence>
<dbReference type="InterPro" id="IPR046458">
    <property type="entry name" value="PMI_typeI_hel"/>
</dbReference>
<dbReference type="PANTHER" id="PTHR10309:SF0">
    <property type="entry name" value="MANNOSE-6-PHOSPHATE ISOMERASE"/>
    <property type="match status" value="1"/>
</dbReference>
<comment type="cofactor">
    <cofactor evidence="2">
        <name>Zn(2+)</name>
        <dbReference type="ChEBI" id="CHEBI:29105"/>
    </cofactor>
</comment>
<dbReference type="GO" id="GO:0009298">
    <property type="term" value="P:GDP-mannose biosynthetic process"/>
    <property type="evidence" value="ECO:0007669"/>
    <property type="project" value="UniProtKB-UniPathway"/>
</dbReference>
<dbReference type="STRING" id="1408657.A0A0W4ZCX5"/>
<evidence type="ECO:0000256" key="4">
    <source>
        <dbReference type="ARBA" id="ARBA00004666"/>
    </source>
</evidence>
<comment type="similarity">
    <text evidence="5 10">Belongs to the mannose-6-phosphate isomerase type 1 family.</text>
</comment>
<dbReference type="CDD" id="cd07011">
    <property type="entry name" value="cupin_PMI_type_I_N"/>
    <property type="match status" value="1"/>
</dbReference>
<dbReference type="InterPro" id="IPR014710">
    <property type="entry name" value="RmlC-like_jellyroll"/>
</dbReference>
<evidence type="ECO:0000259" key="11">
    <source>
        <dbReference type="Pfam" id="PF01238"/>
    </source>
</evidence>
<dbReference type="GO" id="GO:0005975">
    <property type="term" value="P:carbohydrate metabolic process"/>
    <property type="evidence" value="ECO:0007669"/>
    <property type="project" value="InterPro"/>
</dbReference>
<comment type="catalytic activity">
    <reaction evidence="1">
        <text>D-mannose 6-phosphate = D-fructose 6-phosphate</text>
        <dbReference type="Rhea" id="RHEA:12356"/>
        <dbReference type="ChEBI" id="CHEBI:58735"/>
        <dbReference type="ChEBI" id="CHEBI:61527"/>
        <dbReference type="EC" id="5.3.1.8"/>
    </reaction>
</comment>
<dbReference type="VEuPathDB" id="FungiDB:T551_03552"/>
<dbReference type="OrthoDB" id="6605218at2759"/>
<gene>
    <name evidence="13" type="ORF">T551_03552</name>
</gene>
<evidence type="ECO:0000259" key="12">
    <source>
        <dbReference type="Pfam" id="PF20512"/>
    </source>
</evidence>
<dbReference type="InterPro" id="IPR046456">
    <property type="entry name" value="PMI_typeI_C"/>
</dbReference>
<dbReference type="InterPro" id="IPR001250">
    <property type="entry name" value="Man6P_Isoase-1"/>
</dbReference>
<comment type="caution">
    <text evidence="13">The sequence shown here is derived from an EMBL/GenBank/DDBJ whole genome shotgun (WGS) entry which is preliminary data.</text>
</comment>
<dbReference type="Proteomes" id="UP000053447">
    <property type="component" value="Unassembled WGS sequence"/>
</dbReference>
<dbReference type="NCBIfam" id="TIGR00218">
    <property type="entry name" value="manA"/>
    <property type="match status" value="1"/>
</dbReference>
<dbReference type="Pfam" id="PF20512">
    <property type="entry name" value="PMI_typeI_hel"/>
    <property type="match status" value="1"/>
</dbReference>
<evidence type="ECO:0000256" key="5">
    <source>
        <dbReference type="ARBA" id="ARBA00010772"/>
    </source>
</evidence>
<evidence type="ECO:0000256" key="1">
    <source>
        <dbReference type="ARBA" id="ARBA00000757"/>
    </source>
</evidence>
<evidence type="ECO:0000256" key="3">
    <source>
        <dbReference type="ARBA" id="ARBA00002564"/>
    </source>
</evidence>
<evidence type="ECO:0000313" key="14">
    <source>
        <dbReference type="Proteomes" id="UP000053447"/>
    </source>
</evidence>
<dbReference type="GO" id="GO:0005829">
    <property type="term" value="C:cytosol"/>
    <property type="evidence" value="ECO:0007669"/>
    <property type="project" value="TreeGrafter"/>
</dbReference>
<keyword evidence="13" id="KW-0413">Isomerase</keyword>
<dbReference type="GeneID" id="28942070"/>
<dbReference type="InterPro" id="IPR016305">
    <property type="entry name" value="Mannose-6-P_Isomerase"/>
</dbReference>
<sequence length="298" mass="33639">MAIALTPFEALCGFRPIDEIISFVMKVRGFRRLLGSVADVFVHEEQARQRKYEKSINYECTESLQSQKALQTLLHTLLIQPTEHVEACVKQLLLDIHERAQDEENIYKDLYEVILRLNDQFPGDIGIFCVFLLNHVRLMPGEGIFLKANTPHAYLCGEAIECMSSSDNVVRAGLTPKFKDVETLVSMLTYKCASASEQKMAPVRFDRTVGDGEVYFFKPPINEFNVLQIRLKKGNIQTIEGLKGPSIMICTQGDGTVVAEEKLYSIRTGLVFFVGAFVETVFTANSDSFIIYRAFVEV</sequence>
<dbReference type="Gene3D" id="1.10.441.10">
    <property type="entry name" value="Phosphomannose Isomerase, domain 2"/>
    <property type="match status" value="1"/>
</dbReference>
<dbReference type="InterPro" id="IPR011051">
    <property type="entry name" value="RmlC_Cupin_sf"/>
</dbReference>
<dbReference type="GO" id="GO:0000032">
    <property type="term" value="P:cell wall mannoprotein biosynthetic process"/>
    <property type="evidence" value="ECO:0007669"/>
    <property type="project" value="EnsemblFungi"/>
</dbReference>
<evidence type="ECO:0000256" key="8">
    <source>
        <dbReference type="ARBA" id="ARBA00029741"/>
    </source>
</evidence>
<dbReference type="RefSeq" id="XP_018227956.1">
    <property type="nucleotide sequence ID" value="XM_018375815.1"/>
</dbReference>
<evidence type="ECO:0000256" key="7">
    <source>
        <dbReference type="ARBA" id="ARBA00018236"/>
    </source>
</evidence>
<dbReference type="AlphaFoldDB" id="A0A0W4ZCX5"/>
<organism evidence="13 14">
    <name type="scientific">Pneumocystis jirovecii (strain RU7)</name>
    <name type="common">Human pneumocystis pneumonia agent</name>
    <dbReference type="NCBI Taxonomy" id="1408657"/>
    <lineage>
        <taxon>Eukaryota</taxon>
        <taxon>Fungi</taxon>
        <taxon>Dikarya</taxon>
        <taxon>Ascomycota</taxon>
        <taxon>Taphrinomycotina</taxon>
        <taxon>Pneumocystomycetes</taxon>
        <taxon>Pneumocystaceae</taxon>
        <taxon>Pneumocystis</taxon>
    </lineage>
</organism>
<accession>A0A0W4ZCX5</accession>